<keyword evidence="1" id="KW-0175">Coiled coil</keyword>
<evidence type="ECO:0000313" key="3">
    <source>
        <dbReference type="EMBL" id="NOK35305.1"/>
    </source>
</evidence>
<gene>
    <name evidence="3" type="ORF">HMI49_19060</name>
    <name evidence="2" type="ORF">HNS30_11700</name>
</gene>
<dbReference type="EMBL" id="JABFJW010000071">
    <property type="protein sequence ID" value="NOK09690.1"/>
    <property type="molecule type" value="Genomic_DNA"/>
</dbReference>
<comment type="caution">
    <text evidence="2">The sequence shown here is derived from an EMBL/GenBank/DDBJ whole genome shotgun (WGS) entry which is preliminary data.</text>
</comment>
<organism evidence="2 4">
    <name type="scientific">Corallococcus exercitus</name>
    <dbReference type="NCBI Taxonomy" id="2316736"/>
    <lineage>
        <taxon>Bacteria</taxon>
        <taxon>Pseudomonadati</taxon>
        <taxon>Myxococcota</taxon>
        <taxon>Myxococcia</taxon>
        <taxon>Myxococcales</taxon>
        <taxon>Cystobacterineae</taxon>
        <taxon>Myxococcaceae</taxon>
        <taxon>Corallococcus</taxon>
    </lineage>
</organism>
<evidence type="ECO:0008006" key="6">
    <source>
        <dbReference type="Google" id="ProtNLM"/>
    </source>
</evidence>
<accession>A0A3A8II22</accession>
<evidence type="ECO:0000313" key="5">
    <source>
        <dbReference type="Proteomes" id="UP000563426"/>
    </source>
</evidence>
<feature type="coiled-coil region" evidence="1">
    <location>
        <begin position="40"/>
        <end position="71"/>
    </location>
</feature>
<dbReference type="RefSeq" id="WP_120523444.1">
    <property type="nucleotide sequence ID" value="NZ_JABFJV010000103.1"/>
</dbReference>
<evidence type="ECO:0000313" key="2">
    <source>
        <dbReference type="EMBL" id="NOK09690.1"/>
    </source>
</evidence>
<protein>
    <recommendedName>
        <fullName evidence="6">DUF5132 domain-containing protein</fullName>
    </recommendedName>
</protein>
<dbReference type="EMBL" id="JABFJV010000103">
    <property type="protein sequence ID" value="NOK35305.1"/>
    <property type="molecule type" value="Genomic_DNA"/>
</dbReference>
<name>A0A3A8II22_9BACT</name>
<dbReference type="Proteomes" id="UP000563426">
    <property type="component" value="Unassembled WGS sequence"/>
</dbReference>
<dbReference type="Proteomes" id="UP000528460">
    <property type="component" value="Unassembled WGS sequence"/>
</dbReference>
<evidence type="ECO:0000313" key="4">
    <source>
        <dbReference type="Proteomes" id="UP000528460"/>
    </source>
</evidence>
<dbReference type="AlphaFoldDB" id="A0A3A8II22"/>
<proteinExistence type="predicted"/>
<reference evidence="4 5" key="1">
    <citation type="submission" date="2020-05" db="EMBL/GenBank/DDBJ databases">
        <authorList>
            <person name="Whitworth D."/>
        </authorList>
    </citation>
    <scope>NUCLEOTIDE SEQUENCE [LARGE SCALE GENOMIC DNA]</scope>
    <source>
        <strain evidence="3 5">AB043B</strain>
        <strain evidence="2 4">CA046A</strain>
    </source>
</reference>
<sequence>MKFDLPSFLMGYGAGAGTMLLGKHLRPLLMEVATAAYRFVDRVAARAAMKQEDLEDLLAEAKARARGSERTRPVGEAQA</sequence>
<evidence type="ECO:0000256" key="1">
    <source>
        <dbReference type="SAM" id="Coils"/>
    </source>
</evidence>
<dbReference type="OrthoDB" id="5524269at2"/>
<keyword evidence="5" id="KW-1185">Reference proteome</keyword>